<name>A0A3G1KUC4_FORW1</name>
<keyword evidence="2" id="KW-1185">Reference proteome</keyword>
<dbReference type="KEGG" id="fwa:DCMF_15900"/>
<evidence type="ECO:0000313" key="2">
    <source>
        <dbReference type="Proteomes" id="UP000323521"/>
    </source>
</evidence>
<proteinExistence type="predicted"/>
<sequence length="169" mass="19427">MKKVALLVTFFLLAVSMGVGYYVGKQKAAEPKVKVTAVVYHLTDEEFQEVDPTGFINPTKEDFRKFVFDLNVTQPKEIRDRKVTLPPMKEGINQYDNSSRYLSGESSQQDNPLEDFARYHEEFIFYAKGLDNSTIKGIYRPQMVTVSWTTKEGEPKSKQVGIGERIRFK</sequence>
<accession>A0A3G1KUC4</accession>
<dbReference type="OrthoDB" id="2080929at2"/>
<dbReference type="RefSeq" id="WP_148135333.1">
    <property type="nucleotide sequence ID" value="NZ_CP017634.1"/>
</dbReference>
<evidence type="ECO:0000313" key="1">
    <source>
        <dbReference type="EMBL" id="ATW26059.1"/>
    </source>
</evidence>
<dbReference type="EMBL" id="CP017634">
    <property type="protein sequence ID" value="ATW26059.1"/>
    <property type="molecule type" value="Genomic_DNA"/>
</dbReference>
<gene>
    <name evidence="1" type="ORF">DCMF_15900</name>
</gene>
<dbReference type="AlphaFoldDB" id="A0A3G1KUC4"/>
<reference evidence="1 2" key="1">
    <citation type="submission" date="2016-10" db="EMBL/GenBank/DDBJ databases">
        <title>Complete Genome Sequence of Peptococcaceae strain DCMF.</title>
        <authorList>
            <person name="Edwards R.J."/>
            <person name="Holland S.I."/>
            <person name="Deshpande N.P."/>
            <person name="Wong Y.K."/>
            <person name="Ertan H."/>
            <person name="Manefield M."/>
            <person name="Russell T.L."/>
            <person name="Lee M.J."/>
        </authorList>
    </citation>
    <scope>NUCLEOTIDE SEQUENCE [LARGE SCALE GENOMIC DNA]</scope>
    <source>
        <strain evidence="1 2">DCMF</strain>
    </source>
</reference>
<protein>
    <submittedName>
        <fullName evidence="1">Uncharacterized protein</fullName>
    </submittedName>
</protein>
<organism evidence="1 2">
    <name type="scientific">Formimonas warabiya</name>
    <dbReference type="NCBI Taxonomy" id="1761012"/>
    <lineage>
        <taxon>Bacteria</taxon>
        <taxon>Bacillati</taxon>
        <taxon>Bacillota</taxon>
        <taxon>Clostridia</taxon>
        <taxon>Eubacteriales</taxon>
        <taxon>Peptococcaceae</taxon>
        <taxon>Candidatus Formimonas</taxon>
    </lineage>
</organism>
<dbReference type="Proteomes" id="UP000323521">
    <property type="component" value="Chromosome"/>
</dbReference>